<evidence type="ECO:0000313" key="1">
    <source>
        <dbReference type="EMBL" id="BDB96217.1"/>
    </source>
</evidence>
<organism evidence="1 2">
    <name type="scientific">Candidatus Hydrogenosomobacter endosymbioticus</name>
    <dbReference type="NCBI Taxonomy" id="2558174"/>
    <lineage>
        <taxon>Bacteria</taxon>
        <taxon>Pseudomonadati</taxon>
        <taxon>Pseudomonadota</taxon>
        <taxon>Alphaproteobacteria</taxon>
        <taxon>Holosporales</taxon>
        <taxon>Holosporaceae</taxon>
        <taxon>Candidatus Hydrogenosomobacter</taxon>
    </lineage>
</organism>
<dbReference type="SUPFAM" id="SSF102400">
    <property type="entry name" value="DNA polymerase III chi subunit"/>
    <property type="match status" value="1"/>
</dbReference>
<dbReference type="InterPro" id="IPR036768">
    <property type="entry name" value="PolIII_chi_sf"/>
</dbReference>
<dbReference type="Gene3D" id="3.40.50.10110">
    <property type="entry name" value="DNA polymerase III subunit chi"/>
    <property type="match status" value="1"/>
</dbReference>
<sequence>MNSATFYKIEDEYAILPRLLEKIHEQGKRISVMLDNVERVNFVNNLLWTYSQMSFLPHGCYADELYEHQPIWITDKKENLNKANTAVCAFNITDHLTEALFELGFEEIVFITNLNDFKQMVSAEKIARSCMKNSFSITLWEKPYGMWEKFTDSAAFHRFQTSVPPLTHIRNNTYPSSIK</sequence>
<dbReference type="EMBL" id="AP025225">
    <property type="protein sequence ID" value="BDB96217.1"/>
    <property type="molecule type" value="Genomic_DNA"/>
</dbReference>
<name>A0ABM7V9S5_9PROT</name>
<accession>A0ABM7V9S5</accession>
<dbReference type="Pfam" id="PF04364">
    <property type="entry name" value="DNA_pol3_chi"/>
    <property type="match status" value="1"/>
</dbReference>
<keyword evidence="2" id="KW-1185">Reference proteome</keyword>
<dbReference type="RefSeq" id="WP_236865772.1">
    <property type="nucleotide sequence ID" value="NZ_AP025225.1"/>
</dbReference>
<dbReference type="InterPro" id="IPR007459">
    <property type="entry name" value="DNA_pol3_chi"/>
</dbReference>
<gene>
    <name evidence="1" type="ORF">HYD_3500</name>
</gene>
<dbReference type="Proteomes" id="UP001320209">
    <property type="component" value="Chromosome"/>
</dbReference>
<evidence type="ECO:0000313" key="2">
    <source>
        <dbReference type="Proteomes" id="UP001320209"/>
    </source>
</evidence>
<protein>
    <submittedName>
        <fullName evidence="1">DNA polymerase III subunit chi</fullName>
    </submittedName>
</protein>
<reference evidence="1" key="1">
    <citation type="submission" date="2021-10" db="EMBL/GenBank/DDBJ databases">
        <title>Genome Sequence of The Candidatus Hydrogeosomobacter endosymbioticus, an Intracellular Bacterial Symbiont of the Anaerobic Ciliate GW7.</title>
        <authorList>
            <person name="Shiohama Y."/>
            <person name="Shinzato N."/>
        </authorList>
    </citation>
    <scope>NUCLEOTIDE SEQUENCE [LARGE SCALE GENOMIC DNA]</scope>
    <source>
        <strain evidence="1">200920</strain>
    </source>
</reference>
<proteinExistence type="predicted"/>